<protein>
    <recommendedName>
        <fullName evidence="2">PhiSLT protein</fullName>
    </recommendedName>
</protein>
<dbReference type="AlphaFoldDB" id="A0A077RGY9"/>
<name>A0A077RGY9_STAXY</name>
<evidence type="ECO:0000313" key="1">
    <source>
        <dbReference type="EMBL" id="CDL65129.1"/>
    </source>
</evidence>
<dbReference type="EMBL" id="HG796218">
    <property type="protein sequence ID" value="CDL65129.1"/>
    <property type="molecule type" value="Genomic_DNA"/>
</dbReference>
<sequence>MSKPKINGIYDVKLKGEKELMKKMEAKFGQKAMQVKNDKALIEASDFLKQELKYQFEDFRDTGATIQEMKRGNPETVAGQRRIMIHWEGPKERKNIIHLNEHGYTRNGKKYTPQGYGVIAKTLDASQTKYRGIIRRELNKK</sequence>
<organism evidence="1">
    <name type="scientific">Staphylococcus xylosus</name>
    <dbReference type="NCBI Taxonomy" id="1288"/>
    <lineage>
        <taxon>Bacteria</taxon>
        <taxon>Bacillati</taxon>
        <taxon>Bacillota</taxon>
        <taxon>Bacilli</taxon>
        <taxon>Bacillales</taxon>
        <taxon>Staphylococcaceae</taxon>
        <taxon>Staphylococcus</taxon>
    </lineage>
</organism>
<accession>A0A077RGY9</accession>
<evidence type="ECO:0008006" key="2">
    <source>
        <dbReference type="Google" id="ProtNLM"/>
    </source>
</evidence>
<reference evidence="1" key="1">
    <citation type="journal article" date="2014" name="Antimicrob. Agents Chemother.">
        <title>The Novel Macrolide-Lincosamide-Streptogramin B Resistance Gene erm(44) Is Associated with a Prophage in Staphylococcus xylosus.</title>
        <authorList>
            <person name="Wipf J.R."/>
            <person name="Schwendener S."/>
            <person name="Perreten V."/>
        </authorList>
    </citation>
    <scope>NUCLEOTIDE SEQUENCE</scope>
    <source>
        <strain evidence="1">JW4341</strain>
    </source>
</reference>
<proteinExistence type="predicted"/>